<dbReference type="RefSeq" id="WP_084057517.1">
    <property type="nucleotide sequence ID" value="NZ_FWXF01000008.1"/>
</dbReference>
<evidence type="ECO:0000313" key="1">
    <source>
        <dbReference type="EMBL" id="SMC23576.1"/>
    </source>
</evidence>
<dbReference type="Proteomes" id="UP000192783">
    <property type="component" value="Unassembled WGS sequence"/>
</dbReference>
<organism evidence="1 2">
    <name type="scientific">Desulfacinum hydrothermale DSM 13146</name>
    <dbReference type="NCBI Taxonomy" id="1121390"/>
    <lineage>
        <taxon>Bacteria</taxon>
        <taxon>Pseudomonadati</taxon>
        <taxon>Thermodesulfobacteriota</taxon>
        <taxon>Syntrophobacteria</taxon>
        <taxon>Syntrophobacterales</taxon>
        <taxon>Syntrophobacteraceae</taxon>
        <taxon>Desulfacinum</taxon>
    </lineage>
</organism>
<reference evidence="1 2" key="1">
    <citation type="submission" date="2017-04" db="EMBL/GenBank/DDBJ databases">
        <authorList>
            <person name="Afonso C.L."/>
            <person name="Miller P.J."/>
            <person name="Scott M.A."/>
            <person name="Spackman E."/>
            <person name="Goraichik I."/>
            <person name="Dimitrov K.M."/>
            <person name="Suarez D.L."/>
            <person name="Swayne D.E."/>
        </authorList>
    </citation>
    <scope>NUCLEOTIDE SEQUENCE [LARGE SCALE GENOMIC DNA]</scope>
    <source>
        <strain evidence="1 2">DSM 13146</strain>
    </source>
</reference>
<dbReference type="AlphaFoldDB" id="A0A1W1XHU1"/>
<dbReference type="EMBL" id="FWXF01000008">
    <property type="protein sequence ID" value="SMC23576.1"/>
    <property type="molecule type" value="Genomic_DNA"/>
</dbReference>
<sequence>MRFERIQVETRDDYRGAQEPIAFVWRDETHRVERVEDRWYEGYLDARRVPMRYYRVRTLSGRRFILRYHELFDAWSLRVPPKETSGP</sequence>
<keyword evidence="2" id="KW-1185">Reference proteome</keyword>
<gene>
    <name evidence="1" type="ORF">SAMN02746041_01771</name>
</gene>
<dbReference type="STRING" id="1121390.SAMN02746041_01771"/>
<name>A0A1W1XHU1_9BACT</name>
<evidence type="ECO:0000313" key="2">
    <source>
        <dbReference type="Proteomes" id="UP000192783"/>
    </source>
</evidence>
<accession>A0A1W1XHU1</accession>
<dbReference type="OrthoDB" id="1121317at2"/>
<protein>
    <submittedName>
        <fullName evidence="1">Uncharacterized protein</fullName>
    </submittedName>
</protein>
<proteinExistence type="predicted"/>